<proteinExistence type="predicted"/>
<dbReference type="Gene3D" id="1.10.3210.10">
    <property type="entry name" value="Hypothetical protein af1432"/>
    <property type="match status" value="1"/>
</dbReference>
<reference evidence="2 3" key="1">
    <citation type="submission" date="2019-02" db="EMBL/GenBank/DDBJ databases">
        <title>Genomic Encyclopedia of Type Strains, Phase IV (KMG-IV): sequencing the most valuable type-strain genomes for metagenomic binning, comparative biology and taxonomic classification.</title>
        <authorList>
            <person name="Goeker M."/>
        </authorList>
    </citation>
    <scope>NUCLEOTIDE SEQUENCE [LARGE SCALE GENOMIC DNA]</scope>
    <source>
        <strain evidence="2 3">DSM 21223</strain>
    </source>
</reference>
<evidence type="ECO:0000313" key="3">
    <source>
        <dbReference type="Proteomes" id="UP000292136"/>
    </source>
</evidence>
<dbReference type="CDD" id="cd00077">
    <property type="entry name" value="HDc"/>
    <property type="match status" value="1"/>
</dbReference>
<dbReference type="InterPro" id="IPR052340">
    <property type="entry name" value="RNase_Y/CdgJ"/>
</dbReference>
<dbReference type="InterPro" id="IPR013976">
    <property type="entry name" value="HDOD"/>
</dbReference>
<protein>
    <submittedName>
        <fullName evidence="2">Nucleotidyltransferase with HDIG domain</fullName>
    </submittedName>
</protein>
<dbReference type="PANTHER" id="PTHR33525:SF3">
    <property type="entry name" value="RIBONUCLEASE Y"/>
    <property type="match status" value="1"/>
</dbReference>
<evidence type="ECO:0000313" key="2">
    <source>
        <dbReference type="EMBL" id="RZT89786.1"/>
    </source>
</evidence>
<gene>
    <name evidence="2" type="ORF">EV678_0580</name>
</gene>
<organism evidence="2 3">
    <name type="scientific">Azospira oryzae</name>
    <dbReference type="NCBI Taxonomy" id="146939"/>
    <lineage>
        <taxon>Bacteria</taxon>
        <taxon>Pseudomonadati</taxon>
        <taxon>Pseudomonadota</taxon>
        <taxon>Betaproteobacteria</taxon>
        <taxon>Rhodocyclales</taxon>
        <taxon>Rhodocyclaceae</taxon>
        <taxon>Azospira</taxon>
    </lineage>
</organism>
<evidence type="ECO:0000259" key="1">
    <source>
        <dbReference type="PROSITE" id="PS51833"/>
    </source>
</evidence>
<dbReference type="PANTHER" id="PTHR33525">
    <property type="match status" value="1"/>
</dbReference>
<keyword evidence="3" id="KW-1185">Reference proteome</keyword>
<dbReference type="SMART" id="SM00471">
    <property type="entry name" value="HDc"/>
    <property type="match status" value="1"/>
</dbReference>
<dbReference type="SUPFAM" id="SSF109604">
    <property type="entry name" value="HD-domain/PDEase-like"/>
    <property type="match status" value="1"/>
</dbReference>
<dbReference type="RefSeq" id="WP_130458448.1">
    <property type="nucleotide sequence ID" value="NZ_SHKM01000001.1"/>
</dbReference>
<dbReference type="Proteomes" id="UP000292136">
    <property type="component" value="Unassembled WGS sequence"/>
</dbReference>
<accession>A0ABY0IS20</accession>
<comment type="caution">
    <text evidence="2">The sequence shown here is derived from an EMBL/GenBank/DDBJ whole genome shotgun (WGS) entry which is preliminary data.</text>
</comment>
<dbReference type="PROSITE" id="PS51833">
    <property type="entry name" value="HDOD"/>
    <property type="match status" value="1"/>
</dbReference>
<feature type="domain" description="HDOD" evidence="1">
    <location>
        <begin position="16"/>
        <end position="210"/>
    </location>
</feature>
<dbReference type="InterPro" id="IPR003607">
    <property type="entry name" value="HD/PDEase_dom"/>
</dbReference>
<name>A0ABY0IS20_9RHOO</name>
<dbReference type="Pfam" id="PF08668">
    <property type="entry name" value="HDOD"/>
    <property type="match status" value="1"/>
</dbReference>
<dbReference type="InterPro" id="IPR006675">
    <property type="entry name" value="HDIG_dom"/>
</dbReference>
<sequence>MKTLQAQQVVEAVRQLPSLPAVVIELLQSADKDDVNADELANKIALDQALAAKALKVANSPFYGLQSKVASIQDATVILGLRQIRSLVAAAAVTGAFAQSRHSWFDQRLFWQHCVGVALCARTLAAEAGVSEDGAFTAGLLHDIGRLVLVTCFPDEYREALAYQKKHDCFLLTAERDVLGLDHAQVGQALAERWHFAPSIQAAVAHHHAPEEATADSLAGVVHVADVMAHALDLCPREDELVPPLSAVAWNRLGIDWGRFKQMLATVEDQFEDVCTALNI</sequence>
<dbReference type="EMBL" id="SHKM01000001">
    <property type="protein sequence ID" value="RZT89786.1"/>
    <property type="molecule type" value="Genomic_DNA"/>
</dbReference>
<dbReference type="NCBIfam" id="TIGR00277">
    <property type="entry name" value="HDIG"/>
    <property type="match status" value="1"/>
</dbReference>